<dbReference type="AlphaFoldDB" id="A0A915HGB2"/>
<dbReference type="WBParaSite" id="nRc.2.0.1.t00680-RA">
    <property type="protein sequence ID" value="nRc.2.0.1.t00680-RA"/>
    <property type="gene ID" value="nRc.2.0.1.g00680"/>
</dbReference>
<reference evidence="2" key="1">
    <citation type="submission" date="2022-11" db="UniProtKB">
        <authorList>
            <consortium name="WormBaseParasite"/>
        </authorList>
    </citation>
    <scope>IDENTIFICATION</scope>
</reference>
<accession>A0A915HGB2</accession>
<keyword evidence="1" id="KW-1185">Reference proteome</keyword>
<protein>
    <submittedName>
        <fullName evidence="2">Uncharacterized protein</fullName>
    </submittedName>
</protein>
<organism evidence="1 2">
    <name type="scientific">Romanomermis culicivorax</name>
    <name type="common">Nematode worm</name>
    <dbReference type="NCBI Taxonomy" id="13658"/>
    <lineage>
        <taxon>Eukaryota</taxon>
        <taxon>Metazoa</taxon>
        <taxon>Ecdysozoa</taxon>
        <taxon>Nematoda</taxon>
        <taxon>Enoplea</taxon>
        <taxon>Dorylaimia</taxon>
        <taxon>Mermithida</taxon>
        <taxon>Mermithoidea</taxon>
        <taxon>Mermithidae</taxon>
        <taxon>Romanomermis</taxon>
    </lineage>
</organism>
<name>A0A915HGB2_ROMCU</name>
<evidence type="ECO:0000313" key="1">
    <source>
        <dbReference type="Proteomes" id="UP000887565"/>
    </source>
</evidence>
<dbReference type="Proteomes" id="UP000887565">
    <property type="component" value="Unplaced"/>
</dbReference>
<evidence type="ECO:0000313" key="2">
    <source>
        <dbReference type="WBParaSite" id="nRc.2.0.1.t00680-RA"/>
    </source>
</evidence>
<proteinExistence type="predicted"/>
<sequence>MGFTKDRTNQLDFVNDAELKGRQFFQLDSSVQIRKRVLFLRLLINHMCAQFTVKSGSDVCITYDEWLIKGRLKTMVTTSNSMLNNDMQ</sequence>